<proteinExistence type="inferred from homology"/>
<dbReference type="NCBIfam" id="NF033379">
    <property type="entry name" value="FrucBisAld_I"/>
    <property type="match status" value="1"/>
</dbReference>
<evidence type="ECO:0000256" key="1">
    <source>
        <dbReference type="ARBA" id="ARBA00004714"/>
    </source>
</evidence>
<name>A0ABQ5WAG7_9HYPH</name>
<dbReference type="SUPFAM" id="SSF51569">
    <property type="entry name" value="Aldolase"/>
    <property type="match status" value="1"/>
</dbReference>
<dbReference type="EC" id="4.1.2.13" evidence="3"/>
<keyword evidence="4" id="KW-0324">Glycolysis</keyword>
<dbReference type="Proteomes" id="UP001156691">
    <property type="component" value="Unassembled WGS sequence"/>
</dbReference>
<evidence type="ECO:0000313" key="7">
    <source>
        <dbReference type="EMBL" id="GLQ56827.1"/>
    </source>
</evidence>
<evidence type="ECO:0000313" key="8">
    <source>
        <dbReference type="Proteomes" id="UP001156691"/>
    </source>
</evidence>
<dbReference type="Gene3D" id="3.20.20.70">
    <property type="entry name" value="Aldolase class I"/>
    <property type="match status" value="1"/>
</dbReference>
<dbReference type="InterPro" id="IPR000741">
    <property type="entry name" value="FBA_I"/>
</dbReference>
<comment type="caution">
    <text evidence="7">The sequence shown here is derived from an EMBL/GenBank/DDBJ whole genome shotgun (WGS) entry which is preliminary data.</text>
</comment>
<protein>
    <recommendedName>
        <fullName evidence="3">fructose-bisphosphate aldolase</fullName>
        <ecNumber evidence="3">4.1.2.13</ecNumber>
    </recommendedName>
    <alternativeName>
        <fullName evidence="6">Fructose-bisphosphate aldolase class I</fullName>
    </alternativeName>
</protein>
<evidence type="ECO:0000256" key="5">
    <source>
        <dbReference type="ARBA" id="ARBA00023239"/>
    </source>
</evidence>
<evidence type="ECO:0000256" key="3">
    <source>
        <dbReference type="ARBA" id="ARBA00013068"/>
    </source>
</evidence>
<organism evidence="7 8">
    <name type="scientific">Devosia nitrariae</name>
    <dbReference type="NCBI Taxonomy" id="2071872"/>
    <lineage>
        <taxon>Bacteria</taxon>
        <taxon>Pseudomonadati</taxon>
        <taxon>Pseudomonadota</taxon>
        <taxon>Alphaproteobacteria</taxon>
        <taxon>Hyphomicrobiales</taxon>
        <taxon>Devosiaceae</taxon>
        <taxon>Devosia</taxon>
    </lineage>
</organism>
<evidence type="ECO:0000256" key="2">
    <source>
        <dbReference type="ARBA" id="ARBA00010387"/>
    </source>
</evidence>
<dbReference type="EMBL" id="BSNS01000022">
    <property type="protein sequence ID" value="GLQ56827.1"/>
    <property type="molecule type" value="Genomic_DNA"/>
</dbReference>
<dbReference type="PANTHER" id="PTHR11627">
    <property type="entry name" value="FRUCTOSE-BISPHOSPHATE ALDOLASE"/>
    <property type="match status" value="1"/>
</dbReference>
<reference evidence="8" key="1">
    <citation type="journal article" date="2019" name="Int. J. Syst. Evol. Microbiol.">
        <title>The Global Catalogue of Microorganisms (GCM) 10K type strain sequencing project: providing services to taxonomists for standard genome sequencing and annotation.</title>
        <authorList>
            <consortium name="The Broad Institute Genomics Platform"/>
            <consortium name="The Broad Institute Genome Sequencing Center for Infectious Disease"/>
            <person name="Wu L."/>
            <person name="Ma J."/>
        </authorList>
    </citation>
    <scope>NUCLEOTIDE SEQUENCE [LARGE SCALE GENOMIC DNA]</scope>
    <source>
        <strain evidence="8">NBRC 112416</strain>
    </source>
</reference>
<accession>A0ABQ5WAG7</accession>
<keyword evidence="5" id="KW-0456">Lyase</keyword>
<evidence type="ECO:0000256" key="4">
    <source>
        <dbReference type="ARBA" id="ARBA00023152"/>
    </source>
</evidence>
<sequence>MPAMSLNAVAQKLMTPGQGILAADESEPTIAKRFAKINLPSTLELRRDYREMLFRSNQAMQSYISGVILTEETLEQSAADGTPFRAILADADVVPGIKVDRGAFPMPGDTGEKITEGLDGLRQRLARYAELGAGFAKWRAVITINDIAPTRNNIRANAHALARYAILCQEAGIVPVVEPEVVGDGEPGNHSIERCAQVTAEVLENVFKELRLAGVDLSGMLLKPNMILPGINSRERPSIDEVARRTVEVLREQVPAAVPGIAFLSGGQTDEEATAHLSAMNQIDGKPWPLTFSYGRALQNVALRLWAGRRENFPQAQAAFTHRAHMNSLAALGQWSNTLDRAAA</sequence>
<comment type="pathway">
    <text evidence="1">Carbohydrate degradation; glycolysis; D-glyceraldehyde 3-phosphate and glycerone phosphate from D-glucose: step 4/4.</text>
</comment>
<gene>
    <name evidence="7" type="ORF">GCM10010862_40860</name>
</gene>
<comment type="similarity">
    <text evidence="2">Belongs to the class I fructose-bisphosphate aldolase family.</text>
</comment>
<dbReference type="InterPro" id="IPR013785">
    <property type="entry name" value="Aldolase_TIM"/>
</dbReference>
<evidence type="ECO:0000256" key="6">
    <source>
        <dbReference type="ARBA" id="ARBA00029799"/>
    </source>
</evidence>
<keyword evidence="8" id="KW-1185">Reference proteome</keyword>
<dbReference type="Pfam" id="PF00274">
    <property type="entry name" value="Glycolytic"/>
    <property type="match status" value="1"/>
</dbReference>